<organism evidence="1 2">
    <name type="scientific">Armillaria gallica</name>
    <name type="common">Bulbous honey fungus</name>
    <name type="synonym">Armillaria bulbosa</name>
    <dbReference type="NCBI Taxonomy" id="47427"/>
    <lineage>
        <taxon>Eukaryota</taxon>
        <taxon>Fungi</taxon>
        <taxon>Dikarya</taxon>
        <taxon>Basidiomycota</taxon>
        <taxon>Agaricomycotina</taxon>
        <taxon>Agaricomycetes</taxon>
        <taxon>Agaricomycetidae</taxon>
        <taxon>Agaricales</taxon>
        <taxon>Marasmiineae</taxon>
        <taxon>Physalacriaceae</taxon>
        <taxon>Armillaria</taxon>
    </lineage>
</organism>
<dbReference type="Proteomes" id="UP000217790">
    <property type="component" value="Unassembled WGS sequence"/>
</dbReference>
<gene>
    <name evidence="1" type="ORF">ARMGADRAFT_1062812</name>
</gene>
<dbReference type="OrthoDB" id="10605205at2759"/>
<accession>A0A2H3DRF8</accession>
<dbReference type="InParanoid" id="A0A2H3DRF8"/>
<evidence type="ECO:0000313" key="2">
    <source>
        <dbReference type="Proteomes" id="UP000217790"/>
    </source>
</evidence>
<protein>
    <submittedName>
        <fullName evidence="1">Uncharacterized protein</fullName>
    </submittedName>
</protein>
<evidence type="ECO:0000313" key="1">
    <source>
        <dbReference type="EMBL" id="PBK94052.1"/>
    </source>
</evidence>
<dbReference type="AlphaFoldDB" id="A0A2H3DRF8"/>
<keyword evidence="2" id="KW-1185">Reference proteome</keyword>
<sequence length="216" mass="23790">MQCSKTIIQYETKREIWDVVAIMEGNIRPAYEPYRSLSYDSPQNWFSSSSIVPVILWNGAPRPHKRRPYHATLISVLIHGLVASKGEALCRQNGDSLSDHSDGGNVLRECGAHIAVEQSGMNMCRACHKASATVTGTGVDAEFPLGLLGMRTASWPQMMPDRQCLCVLGMVWRFGYGHSWRLYPISMVGKMGQCWWGSVLGATMTGPVLSDVGLSV</sequence>
<reference evidence="2" key="1">
    <citation type="journal article" date="2017" name="Nat. Ecol. Evol.">
        <title>Genome expansion and lineage-specific genetic innovations in the forest pathogenic fungi Armillaria.</title>
        <authorList>
            <person name="Sipos G."/>
            <person name="Prasanna A.N."/>
            <person name="Walter M.C."/>
            <person name="O'Connor E."/>
            <person name="Balint B."/>
            <person name="Krizsan K."/>
            <person name="Kiss B."/>
            <person name="Hess J."/>
            <person name="Varga T."/>
            <person name="Slot J."/>
            <person name="Riley R."/>
            <person name="Boka B."/>
            <person name="Rigling D."/>
            <person name="Barry K."/>
            <person name="Lee J."/>
            <person name="Mihaltcheva S."/>
            <person name="LaButti K."/>
            <person name="Lipzen A."/>
            <person name="Waldron R."/>
            <person name="Moloney N.M."/>
            <person name="Sperisen C."/>
            <person name="Kredics L."/>
            <person name="Vagvoelgyi C."/>
            <person name="Patrignani A."/>
            <person name="Fitzpatrick D."/>
            <person name="Nagy I."/>
            <person name="Doyle S."/>
            <person name="Anderson J.B."/>
            <person name="Grigoriev I.V."/>
            <person name="Gueldener U."/>
            <person name="Muensterkoetter M."/>
            <person name="Nagy L.G."/>
        </authorList>
    </citation>
    <scope>NUCLEOTIDE SEQUENCE [LARGE SCALE GENOMIC DNA]</scope>
    <source>
        <strain evidence="2">Ar21-2</strain>
    </source>
</reference>
<name>A0A2H3DRF8_ARMGA</name>
<dbReference type="EMBL" id="KZ293655">
    <property type="protein sequence ID" value="PBK94052.1"/>
    <property type="molecule type" value="Genomic_DNA"/>
</dbReference>
<proteinExistence type="predicted"/>